<reference evidence="2 3" key="1">
    <citation type="submission" date="2016-12" db="EMBL/GenBank/DDBJ databases">
        <title>Genomic comparison of strains in the 'Actinomyces naeslundii' group.</title>
        <authorList>
            <person name="Mughal S.R."/>
            <person name="Do T."/>
            <person name="Gilbert S.C."/>
            <person name="Witherden E.A."/>
            <person name="Didelot X."/>
            <person name="Beighton D."/>
        </authorList>
    </citation>
    <scope>NUCLEOTIDE SEQUENCE [LARGE SCALE GENOMIC DNA]</scope>
    <source>
        <strain evidence="2 3">S24V</strain>
    </source>
</reference>
<dbReference type="AlphaFoldDB" id="A0A1Q8VHE0"/>
<dbReference type="EMBL" id="MSKI01000167">
    <property type="protein sequence ID" value="OLO47487.1"/>
    <property type="molecule type" value="Genomic_DNA"/>
</dbReference>
<gene>
    <name evidence="2" type="ORF">BKH30_11875</name>
</gene>
<evidence type="ECO:0000313" key="2">
    <source>
        <dbReference type="EMBL" id="OLO47487.1"/>
    </source>
</evidence>
<dbReference type="Pfam" id="PF20283">
    <property type="entry name" value="CTD7"/>
    <property type="match status" value="1"/>
</dbReference>
<comment type="caution">
    <text evidence="2">The sequence shown here is derived from an EMBL/GenBank/DDBJ whole genome shotgun (WGS) entry which is preliminary data.</text>
</comment>
<accession>A0A1Q8VHE0</accession>
<dbReference type="Proteomes" id="UP000186855">
    <property type="component" value="Unassembled WGS sequence"/>
</dbReference>
<proteinExistence type="predicted"/>
<evidence type="ECO:0000313" key="3">
    <source>
        <dbReference type="Proteomes" id="UP000186855"/>
    </source>
</evidence>
<protein>
    <recommendedName>
        <fullName evidence="1">ABC-three component systems C-terminal domain-containing protein</fullName>
    </recommendedName>
</protein>
<sequence>MHLLGRSLEAVTGQELIVQVTDIADQLKSDNLPIDPSVMQEYNESISDLYRDRRFVQQLLWITLENDRLWKAIRDYHRSYTQRSFWLRHQLLAETELERFAFRLREEWEQTFDSRVAAMKREKRTDHDIVGQEILDELTRESRARLRDRFDERWFNRGMFHALADGEIGRQIGWHPDFESKLKKIA</sequence>
<organism evidence="2 3">
    <name type="scientific">Actinomyces oris</name>
    <dbReference type="NCBI Taxonomy" id="544580"/>
    <lineage>
        <taxon>Bacteria</taxon>
        <taxon>Bacillati</taxon>
        <taxon>Actinomycetota</taxon>
        <taxon>Actinomycetes</taxon>
        <taxon>Actinomycetales</taxon>
        <taxon>Actinomycetaceae</taxon>
        <taxon>Actinomyces</taxon>
    </lineage>
</organism>
<evidence type="ECO:0000259" key="1">
    <source>
        <dbReference type="Pfam" id="PF20283"/>
    </source>
</evidence>
<dbReference type="InterPro" id="IPR046913">
    <property type="entry name" value="ABC-3C_CTD7"/>
</dbReference>
<feature type="domain" description="ABC-three component systems C-terminal" evidence="1">
    <location>
        <begin position="55"/>
        <end position="181"/>
    </location>
</feature>
<name>A0A1Q8VHE0_9ACTO</name>